<keyword evidence="1" id="KW-0805">Transcription regulation</keyword>
<dbReference type="InterPro" id="IPR037171">
    <property type="entry name" value="NagB/RpiA_transferase-like"/>
</dbReference>
<dbReference type="Pfam" id="PF08220">
    <property type="entry name" value="HTH_DeoR"/>
    <property type="match status" value="1"/>
</dbReference>
<dbReference type="InterPro" id="IPR014036">
    <property type="entry name" value="DeoR-like_C"/>
</dbReference>
<dbReference type="GO" id="GO:0003700">
    <property type="term" value="F:DNA-binding transcription factor activity"/>
    <property type="evidence" value="ECO:0007669"/>
    <property type="project" value="InterPro"/>
</dbReference>
<dbReference type="InterPro" id="IPR036390">
    <property type="entry name" value="WH_DNA-bd_sf"/>
</dbReference>
<dbReference type="InterPro" id="IPR036388">
    <property type="entry name" value="WH-like_DNA-bd_sf"/>
</dbReference>
<comment type="caution">
    <text evidence="6">The sequence shown here is derived from an EMBL/GenBank/DDBJ whole genome shotgun (WGS) entry which is preliminary data.</text>
</comment>
<keyword evidence="7" id="KW-1185">Reference proteome</keyword>
<dbReference type="SUPFAM" id="SSF46785">
    <property type="entry name" value="Winged helix' DNA-binding domain"/>
    <property type="match status" value="1"/>
</dbReference>
<feature type="domain" description="HTH deoR-type" evidence="5">
    <location>
        <begin position="3"/>
        <end position="58"/>
    </location>
</feature>
<dbReference type="OrthoDB" id="7688673at2"/>
<feature type="compositionally biased region" description="Basic and acidic residues" evidence="4">
    <location>
        <begin position="259"/>
        <end position="275"/>
    </location>
</feature>
<dbReference type="Proteomes" id="UP000186040">
    <property type="component" value="Unassembled WGS sequence"/>
</dbReference>
<dbReference type="SMART" id="SM01134">
    <property type="entry name" value="DeoRC"/>
    <property type="match status" value="1"/>
</dbReference>
<dbReference type="Pfam" id="PF00455">
    <property type="entry name" value="DeoRC"/>
    <property type="match status" value="1"/>
</dbReference>
<reference evidence="6 7" key="1">
    <citation type="submission" date="2016-10" db="EMBL/GenBank/DDBJ databases">
        <title>The Draft Genome Sequence of Actinokineospora bangkokensis 44EHWT reveals the biosynthetic pathway of antifungal compounds Thailandins with unusual extender unit butylmalonyl-CoA.</title>
        <authorList>
            <person name="Greule A."/>
            <person name="Intra B."/>
            <person name="Flemming S."/>
            <person name="Rommel M.G."/>
            <person name="Panbangred W."/>
            <person name="Bechthold A."/>
        </authorList>
    </citation>
    <scope>NUCLEOTIDE SEQUENCE [LARGE SCALE GENOMIC DNA]</scope>
    <source>
        <strain evidence="6 7">44EHW</strain>
    </source>
</reference>
<keyword evidence="2" id="KW-0238">DNA-binding</keyword>
<dbReference type="GO" id="GO:0003677">
    <property type="term" value="F:DNA binding"/>
    <property type="evidence" value="ECO:0007669"/>
    <property type="project" value="UniProtKB-KW"/>
</dbReference>
<sequence>MFAAERRQVILELVRTNGAVSLRELARIVKTSEVTVRRDLRSLEEQGLLARRHGGAVATERPSYEPTHTEKTHVASAEKAAIADLAAELVAPGDAVVIGAGTTTLALARRLARLAELTVVTNSLLVAQVLARAKGPEVIMPGGVLRGSIYALVGSSAENGFAGLRVQRAFLSGNGLSAARGLSTPNATVAAVDRAMAAIADEVVVVADNTKIGVDTMIQTVPPGGIAHVVTDDGASPSELAGLRAAGATVHVAEAGGAGRDDRFPDANDRFRSEH</sequence>
<name>A0A1Q9LNC4_9PSEU</name>
<dbReference type="InterPro" id="IPR001034">
    <property type="entry name" value="DeoR_HTH"/>
</dbReference>
<dbReference type="AlphaFoldDB" id="A0A1Q9LNC4"/>
<dbReference type="PRINTS" id="PR00037">
    <property type="entry name" value="HTHLACR"/>
</dbReference>
<dbReference type="STRING" id="1193682.BJP25_14690"/>
<organism evidence="6 7">
    <name type="scientific">Actinokineospora bangkokensis</name>
    <dbReference type="NCBI Taxonomy" id="1193682"/>
    <lineage>
        <taxon>Bacteria</taxon>
        <taxon>Bacillati</taxon>
        <taxon>Actinomycetota</taxon>
        <taxon>Actinomycetes</taxon>
        <taxon>Pseudonocardiales</taxon>
        <taxon>Pseudonocardiaceae</taxon>
        <taxon>Actinokineospora</taxon>
    </lineage>
</organism>
<accession>A0A1Q9LNC4</accession>
<feature type="region of interest" description="Disordered" evidence="4">
    <location>
        <begin position="256"/>
        <end position="275"/>
    </location>
</feature>
<gene>
    <name evidence="6" type="ORF">BJP25_14690</name>
</gene>
<evidence type="ECO:0000313" key="6">
    <source>
        <dbReference type="EMBL" id="OLR93542.1"/>
    </source>
</evidence>
<evidence type="ECO:0000313" key="7">
    <source>
        <dbReference type="Proteomes" id="UP000186040"/>
    </source>
</evidence>
<dbReference type="RefSeq" id="WP_075974438.1">
    <property type="nucleotide sequence ID" value="NZ_MKQR01000009.1"/>
</dbReference>
<evidence type="ECO:0000259" key="5">
    <source>
        <dbReference type="PROSITE" id="PS51000"/>
    </source>
</evidence>
<dbReference type="PROSITE" id="PS51000">
    <property type="entry name" value="HTH_DEOR_2"/>
    <property type="match status" value="1"/>
</dbReference>
<dbReference type="EMBL" id="MKQR01000009">
    <property type="protein sequence ID" value="OLR93542.1"/>
    <property type="molecule type" value="Genomic_DNA"/>
</dbReference>
<dbReference type="PROSITE" id="PS00894">
    <property type="entry name" value="HTH_DEOR_1"/>
    <property type="match status" value="1"/>
</dbReference>
<dbReference type="PANTHER" id="PTHR30363">
    <property type="entry name" value="HTH-TYPE TRANSCRIPTIONAL REGULATOR SRLR-RELATED"/>
    <property type="match status" value="1"/>
</dbReference>
<dbReference type="PANTHER" id="PTHR30363:SF44">
    <property type="entry name" value="AGA OPERON TRANSCRIPTIONAL REPRESSOR-RELATED"/>
    <property type="match status" value="1"/>
</dbReference>
<dbReference type="Gene3D" id="1.10.10.10">
    <property type="entry name" value="Winged helix-like DNA-binding domain superfamily/Winged helix DNA-binding domain"/>
    <property type="match status" value="1"/>
</dbReference>
<evidence type="ECO:0000256" key="2">
    <source>
        <dbReference type="ARBA" id="ARBA00023125"/>
    </source>
</evidence>
<dbReference type="InterPro" id="IPR050313">
    <property type="entry name" value="Carb_Metab_HTH_regulators"/>
</dbReference>
<evidence type="ECO:0000256" key="4">
    <source>
        <dbReference type="SAM" id="MobiDB-lite"/>
    </source>
</evidence>
<evidence type="ECO:0000256" key="3">
    <source>
        <dbReference type="ARBA" id="ARBA00023163"/>
    </source>
</evidence>
<protein>
    <submittedName>
        <fullName evidence="6">DeoR family transcriptional regulator</fullName>
    </submittedName>
</protein>
<dbReference type="InterPro" id="IPR018356">
    <property type="entry name" value="Tscrpt_reg_HTH_DeoR_CS"/>
</dbReference>
<keyword evidence="3" id="KW-0804">Transcription</keyword>
<dbReference type="SMART" id="SM00420">
    <property type="entry name" value="HTH_DEOR"/>
    <property type="match status" value="1"/>
</dbReference>
<dbReference type="SUPFAM" id="SSF100950">
    <property type="entry name" value="NagB/RpiA/CoA transferase-like"/>
    <property type="match status" value="1"/>
</dbReference>
<proteinExistence type="predicted"/>
<evidence type="ECO:0000256" key="1">
    <source>
        <dbReference type="ARBA" id="ARBA00023015"/>
    </source>
</evidence>